<keyword evidence="2" id="KW-0808">Transferase</keyword>
<evidence type="ECO:0000313" key="2">
    <source>
        <dbReference type="EMBL" id="KAF2020149.1"/>
    </source>
</evidence>
<organism evidence="2 3">
    <name type="scientific">Aaosphaeria arxii CBS 175.79</name>
    <dbReference type="NCBI Taxonomy" id="1450172"/>
    <lineage>
        <taxon>Eukaryota</taxon>
        <taxon>Fungi</taxon>
        <taxon>Dikarya</taxon>
        <taxon>Ascomycota</taxon>
        <taxon>Pezizomycotina</taxon>
        <taxon>Dothideomycetes</taxon>
        <taxon>Pleosporomycetidae</taxon>
        <taxon>Pleosporales</taxon>
        <taxon>Pleosporales incertae sedis</taxon>
        <taxon>Aaosphaeria</taxon>
    </lineage>
</organism>
<dbReference type="InterPro" id="IPR052523">
    <property type="entry name" value="Trichothecene_AcTrans"/>
</dbReference>
<dbReference type="PANTHER" id="PTHR42791">
    <property type="entry name" value="GNAT FAMILY ACETYLTRANSFERASE"/>
    <property type="match status" value="1"/>
</dbReference>
<dbReference type="SUPFAM" id="SSF55729">
    <property type="entry name" value="Acyl-CoA N-acyltransferases (Nat)"/>
    <property type="match status" value="1"/>
</dbReference>
<gene>
    <name evidence="2" type="ORF">BU24DRAFT_419724</name>
</gene>
<keyword evidence="3" id="KW-1185">Reference proteome</keyword>
<dbReference type="InterPro" id="IPR016181">
    <property type="entry name" value="Acyl_CoA_acyltransferase"/>
</dbReference>
<name>A0A6A5Y4F0_9PLEO</name>
<protein>
    <submittedName>
        <fullName evidence="2">Acyl-CoA N-acyltransferase</fullName>
    </submittedName>
</protein>
<evidence type="ECO:0000259" key="1">
    <source>
        <dbReference type="PROSITE" id="PS51186"/>
    </source>
</evidence>
<dbReference type="GO" id="GO:0016747">
    <property type="term" value="F:acyltransferase activity, transferring groups other than amino-acyl groups"/>
    <property type="evidence" value="ECO:0007669"/>
    <property type="project" value="InterPro"/>
</dbReference>
<feature type="domain" description="N-acetyltransferase" evidence="1">
    <location>
        <begin position="90"/>
        <end position="233"/>
    </location>
</feature>
<dbReference type="Pfam" id="PF13508">
    <property type="entry name" value="Acetyltransf_7"/>
    <property type="match status" value="1"/>
</dbReference>
<evidence type="ECO:0000313" key="3">
    <source>
        <dbReference type="Proteomes" id="UP000799778"/>
    </source>
</evidence>
<sequence>MSILVRPVSDADLDQACIIEDAASADIDINLILFPGPSPPGSQRKRVDSLIQLRKDDPTVVYLQAIDTASGRMVAFARFHIYKTPEETQVPIRKLKSELETNQKIRNLESDPGTNAEACKVFLLIECLRGNRRWWELDRISVWRRPDSVCTSTDEGIDLHMLHTDPEYQGRGAGSVLMEQIKQSSYELGLPIYLETSTKAHRLYLKHGFKDLEVVEIDFRPLGGPIYKQPLMMLEVSESR</sequence>
<dbReference type="OrthoDB" id="410198at2759"/>
<dbReference type="Proteomes" id="UP000799778">
    <property type="component" value="Unassembled WGS sequence"/>
</dbReference>
<dbReference type="EMBL" id="ML978067">
    <property type="protein sequence ID" value="KAF2020149.1"/>
    <property type="molecule type" value="Genomic_DNA"/>
</dbReference>
<dbReference type="Gene3D" id="3.40.630.30">
    <property type="match status" value="1"/>
</dbReference>
<dbReference type="AlphaFoldDB" id="A0A6A5Y4F0"/>
<accession>A0A6A5Y4F0</accession>
<dbReference type="GeneID" id="54284686"/>
<dbReference type="PROSITE" id="PS51186">
    <property type="entry name" value="GNAT"/>
    <property type="match status" value="1"/>
</dbReference>
<dbReference type="CDD" id="cd04301">
    <property type="entry name" value="NAT_SF"/>
    <property type="match status" value="1"/>
</dbReference>
<dbReference type="InterPro" id="IPR000182">
    <property type="entry name" value="GNAT_dom"/>
</dbReference>
<keyword evidence="2" id="KW-0012">Acyltransferase</keyword>
<dbReference type="RefSeq" id="XP_033388488.1">
    <property type="nucleotide sequence ID" value="XM_033527289.1"/>
</dbReference>
<proteinExistence type="predicted"/>
<reference evidence="2" key="1">
    <citation type="journal article" date="2020" name="Stud. Mycol.">
        <title>101 Dothideomycetes genomes: a test case for predicting lifestyles and emergence of pathogens.</title>
        <authorList>
            <person name="Haridas S."/>
            <person name="Albert R."/>
            <person name="Binder M."/>
            <person name="Bloem J."/>
            <person name="Labutti K."/>
            <person name="Salamov A."/>
            <person name="Andreopoulos B."/>
            <person name="Baker S."/>
            <person name="Barry K."/>
            <person name="Bills G."/>
            <person name="Bluhm B."/>
            <person name="Cannon C."/>
            <person name="Castanera R."/>
            <person name="Culley D."/>
            <person name="Daum C."/>
            <person name="Ezra D."/>
            <person name="Gonzalez J."/>
            <person name="Henrissat B."/>
            <person name="Kuo A."/>
            <person name="Liang C."/>
            <person name="Lipzen A."/>
            <person name="Lutzoni F."/>
            <person name="Magnuson J."/>
            <person name="Mondo S."/>
            <person name="Nolan M."/>
            <person name="Ohm R."/>
            <person name="Pangilinan J."/>
            <person name="Park H.-J."/>
            <person name="Ramirez L."/>
            <person name="Alfaro M."/>
            <person name="Sun H."/>
            <person name="Tritt A."/>
            <person name="Yoshinaga Y."/>
            <person name="Zwiers L.-H."/>
            <person name="Turgeon B."/>
            <person name="Goodwin S."/>
            <person name="Spatafora J."/>
            <person name="Crous P."/>
            <person name="Grigoriev I."/>
        </authorList>
    </citation>
    <scope>NUCLEOTIDE SEQUENCE</scope>
    <source>
        <strain evidence="2">CBS 175.79</strain>
    </source>
</reference>
<dbReference type="PANTHER" id="PTHR42791:SF14">
    <property type="entry name" value="N-ACETYLTRANSFERASE DOMAIN-CONTAINING PROTEIN"/>
    <property type="match status" value="1"/>
</dbReference>